<dbReference type="SUPFAM" id="SSF160631">
    <property type="entry name" value="SMI1/KNR4-like"/>
    <property type="match status" value="1"/>
</dbReference>
<organism evidence="2 3">
    <name type="scientific">Streptacidiphilus cavernicola</name>
    <dbReference type="NCBI Taxonomy" id="3342716"/>
    <lineage>
        <taxon>Bacteria</taxon>
        <taxon>Bacillati</taxon>
        <taxon>Actinomycetota</taxon>
        <taxon>Actinomycetes</taxon>
        <taxon>Kitasatosporales</taxon>
        <taxon>Streptomycetaceae</taxon>
        <taxon>Streptacidiphilus</taxon>
    </lineage>
</organism>
<protein>
    <submittedName>
        <fullName evidence="2">SMI1/KNR4 family protein</fullName>
    </submittedName>
</protein>
<dbReference type="RefSeq" id="WP_051725408.1">
    <property type="nucleotide sequence ID" value="NZ_JBHEZZ010000010.1"/>
</dbReference>
<dbReference type="Gene3D" id="3.40.1580.10">
    <property type="entry name" value="SMI1/KNR4-like"/>
    <property type="match status" value="1"/>
</dbReference>
<dbReference type="Pfam" id="PF09346">
    <property type="entry name" value="SMI1_KNR4"/>
    <property type="match status" value="1"/>
</dbReference>
<evidence type="ECO:0000259" key="1">
    <source>
        <dbReference type="SMART" id="SM00860"/>
    </source>
</evidence>
<accession>A0ABV6UPY7</accession>
<keyword evidence="3" id="KW-1185">Reference proteome</keyword>
<dbReference type="EMBL" id="JBHEZZ010000010">
    <property type="protein sequence ID" value="MFC1403490.1"/>
    <property type="molecule type" value="Genomic_DNA"/>
</dbReference>
<reference evidence="2 3" key="1">
    <citation type="submission" date="2024-09" db="EMBL/GenBank/DDBJ databases">
        <authorList>
            <person name="Lee S.D."/>
        </authorList>
    </citation>
    <scope>NUCLEOTIDE SEQUENCE [LARGE SCALE GENOMIC DNA]</scope>
    <source>
        <strain evidence="2 3">N1-5</strain>
    </source>
</reference>
<dbReference type="SMART" id="SM00860">
    <property type="entry name" value="SMI1_KNR4"/>
    <property type="match status" value="1"/>
</dbReference>
<feature type="domain" description="Knr4/Smi1-like" evidence="1">
    <location>
        <begin position="34"/>
        <end position="168"/>
    </location>
</feature>
<proteinExistence type="predicted"/>
<dbReference type="Proteomes" id="UP001592528">
    <property type="component" value="Unassembled WGS sequence"/>
</dbReference>
<sequence length="203" mass="22478">MTSHGSDRLQQSWTRFSSWLAEHAPASHQTLHRIAFAQEIAKLEAELGFRLHPELKELLRLHNGTDRSAVPGSFLPLSHRLIGTGEITDMHRILVDMGWHGPDSPWDQDYLNGHPHQWVPFALPLDGGVAFVDHRPGPTYGHVFELGVGSGDIDATLWATSLAELFDALADAVEHTVTFLHYRPRLEGSSADGALLTWDVVTG</sequence>
<gene>
    <name evidence="2" type="ORF">ACEZDJ_19555</name>
</gene>
<name>A0ABV6UPY7_9ACTN</name>
<comment type="caution">
    <text evidence="2">The sequence shown here is derived from an EMBL/GenBank/DDBJ whole genome shotgun (WGS) entry which is preliminary data.</text>
</comment>
<evidence type="ECO:0000313" key="3">
    <source>
        <dbReference type="Proteomes" id="UP001592528"/>
    </source>
</evidence>
<evidence type="ECO:0000313" key="2">
    <source>
        <dbReference type="EMBL" id="MFC1403490.1"/>
    </source>
</evidence>
<dbReference type="InterPro" id="IPR037883">
    <property type="entry name" value="Knr4/Smi1-like_sf"/>
</dbReference>
<dbReference type="InterPro" id="IPR018958">
    <property type="entry name" value="Knr4/Smi1-like_dom"/>
</dbReference>